<protein>
    <submittedName>
        <fullName evidence="1">13426_t:CDS:1</fullName>
    </submittedName>
</protein>
<reference evidence="1" key="1">
    <citation type="submission" date="2022-08" db="EMBL/GenBank/DDBJ databases">
        <authorList>
            <person name="Kallberg Y."/>
            <person name="Tangrot J."/>
            <person name="Rosling A."/>
        </authorList>
    </citation>
    <scope>NUCLEOTIDE SEQUENCE</scope>
    <source>
        <strain evidence="1">Wild A</strain>
    </source>
</reference>
<dbReference type="EMBL" id="CAMKVN010000094">
    <property type="protein sequence ID" value="CAI2163504.1"/>
    <property type="molecule type" value="Genomic_DNA"/>
</dbReference>
<comment type="caution">
    <text evidence="1">The sequence shown here is derived from an EMBL/GenBank/DDBJ whole genome shotgun (WGS) entry which is preliminary data.</text>
</comment>
<dbReference type="AlphaFoldDB" id="A0A9W4WLU3"/>
<name>A0A9W4WLU3_9GLOM</name>
<evidence type="ECO:0000313" key="2">
    <source>
        <dbReference type="Proteomes" id="UP001153678"/>
    </source>
</evidence>
<sequence length="110" mass="12601">MSKLVETQLPNQLSPVVSVPLEDLKPYSFEINEGGSHNTSARKAKYNNIRDAVVHSDNVIEIADDENKTNEPEVIDIDNYIPKNNKRTYTKEVEVIELSKMMKKNFLPRL</sequence>
<proteinExistence type="predicted"/>
<dbReference type="Proteomes" id="UP001153678">
    <property type="component" value="Unassembled WGS sequence"/>
</dbReference>
<evidence type="ECO:0000313" key="1">
    <source>
        <dbReference type="EMBL" id="CAI2163504.1"/>
    </source>
</evidence>
<gene>
    <name evidence="1" type="ORF">FWILDA_LOCUS1100</name>
</gene>
<organism evidence="1 2">
    <name type="scientific">Funneliformis geosporum</name>
    <dbReference type="NCBI Taxonomy" id="1117311"/>
    <lineage>
        <taxon>Eukaryota</taxon>
        <taxon>Fungi</taxon>
        <taxon>Fungi incertae sedis</taxon>
        <taxon>Mucoromycota</taxon>
        <taxon>Glomeromycotina</taxon>
        <taxon>Glomeromycetes</taxon>
        <taxon>Glomerales</taxon>
        <taxon>Glomeraceae</taxon>
        <taxon>Funneliformis</taxon>
    </lineage>
</organism>
<keyword evidence="2" id="KW-1185">Reference proteome</keyword>
<accession>A0A9W4WLU3</accession>